<evidence type="ECO:0000313" key="2">
    <source>
        <dbReference type="EMBL" id="GAO52100.1"/>
    </source>
</evidence>
<dbReference type="EMBL" id="BACD03000059">
    <property type="protein sequence ID" value="GAO52100.1"/>
    <property type="molecule type" value="Genomic_DNA"/>
</dbReference>
<proteinExistence type="predicted"/>
<reference evidence="2 3" key="2">
    <citation type="journal article" date="2014" name="J. Gen. Appl. Microbiol.">
        <title>The early diverging ascomycetous budding yeast Saitoella complicata has three histone deacetylases belonging to the Clr6, Hos2, and Rpd3 lineages.</title>
        <authorList>
            <person name="Nishida H."/>
            <person name="Matsumoto T."/>
            <person name="Kondo S."/>
            <person name="Hamamoto M."/>
            <person name="Yoshikawa H."/>
        </authorList>
    </citation>
    <scope>NUCLEOTIDE SEQUENCE [LARGE SCALE GENOMIC DNA]</scope>
    <source>
        <strain evidence="2 3">NRRL Y-17804</strain>
    </source>
</reference>
<keyword evidence="3" id="KW-1185">Reference proteome</keyword>
<evidence type="ECO:0000256" key="1">
    <source>
        <dbReference type="SAM" id="MobiDB-lite"/>
    </source>
</evidence>
<gene>
    <name evidence="2" type="ORF">G7K_6186-t1</name>
</gene>
<protein>
    <submittedName>
        <fullName evidence="2">Uncharacterized protein</fullName>
    </submittedName>
</protein>
<feature type="compositionally biased region" description="Polar residues" evidence="1">
    <location>
        <begin position="1"/>
        <end position="13"/>
    </location>
</feature>
<reference evidence="2 3" key="3">
    <citation type="journal article" date="2015" name="Genome Announc.">
        <title>Draft Genome Sequence of the Archiascomycetous Yeast Saitoella complicata.</title>
        <authorList>
            <person name="Yamauchi K."/>
            <person name="Kondo S."/>
            <person name="Hamamoto M."/>
            <person name="Takahashi Y."/>
            <person name="Ogura Y."/>
            <person name="Hayashi T."/>
            <person name="Nishida H."/>
        </authorList>
    </citation>
    <scope>NUCLEOTIDE SEQUENCE [LARGE SCALE GENOMIC DNA]</scope>
    <source>
        <strain evidence="2 3">NRRL Y-17804</strain>
    </source>
</reference>
<dbReference type="AlphaFoldDB" id="A0A0E9NRP9"/>
<feature type="region of interest" description="Disordered" evidence="1">
    <location>
        <begin position="1"/>
        <end position="30"/>
    </location>
</feature>
<evidence type="ECO:0000313" key="3">
    <source>
        <dbReference type="Proteomes" id="UP000033140"/>
    </source>
</evidence>
<reference evidence="2 3" key="1">
    <citation type="journal article" date="2011" name="J. Gen. Appl. Microbiol.">
        <title>Draft genome sequencing of the enigmatic yeast Saitoella complicata.</title>
        <authorList>
            <person name="Nishida H."/>
            <person name="Hamamoto M."/>
            <person name="Sugiyama J."/>
        </authorList>
    </citation>
    <scope>NUCLEOTIDE SEQUENCE [LARGE SCALE GENOMIC DNA]</scope>
    <source>
        <strain evidence="2 3">NRRL Y-17804</strain>
    </source>
</reference>
<accession>A0A0E9NRP9</accession>
<comment type="caution">
    <text evidence="2">The sequence shown here is derived from an EMBL/GenBank/DDBJ whole genome shotgun (WGS) entry which is preliminary data.</text>
</comment>
<dbReference type="Proteomes" id="UP000033140">
    <property type="component" value="Unassembled WGS sequence"/>
</dbReference>
<name>A0A0E9NRP9_SAICN</name>
<sequence>MAKPSTTQVATQECHTKVTEADTTDDLSPLRYFPYPAASEKAEEESAPRMDASVMEVHVVRAAQFEGARGTSQTLPSFSSPNP</sequence>
<organism evidence="2 3">
    <name type="scientific">Saitoella complicata (strain BCRC 22490 / CBS 7301 / JCM 7358 / NBRC 10748 / NRRL Y-17804)</name>
    <dbReference type="NCBI Taxonomy" id="698492"/>
    <lineage>
        <taxon>Eukaryota</taxon>
        <taxon>Fungi</taxon>
        <taxon>Dikarya</taxon>
        <taxon>Ascomycota</taxon>
        <taxon>Taphrinomycotina</taxon>
        <taxon>Taphrinomycotina incertae sedis</taxon>
        <taxon>Saitoella</taxon>
    </lineage>
</organism>